<reference evidence="3 4" key="1">
    <citation type="submission" date="2017-01" db="EMBL/GenBank/DDBJ databases">
        <title>The cable genome- insights into the physiology and evolution of filamentous bacteria capable of sulfide oxidation via long distance electron transfer.</title>
        <authorList>
            <person name="Schreiber L."/>
            <person name="Bjerg J.T."/>
            <person name="Boggild A."/>
            <person name="Van De Vossenberg J."/>
            <person name="Meysman F."/>
            <person name="Nielsen L.P."/>
            <person name="Schramm A."/>
            <person name="Kjeldsen K.U."/>
        </authorList>
    </citation>
    <scope>NUCLEOTIDE SEQUENCE [LARGE SCALE GENOMIC DNA]</scope>
    <source>
        <strain evidence="3">MCF</strain>
    </source>
</reference>
<dbReference type="Pfam" id="PF07992">
    <property type="entry name" value="Pyr_redox_2"/>
    <property type="match status" value="1"/>
</dbReference>
<evidence type="ECO:0000313" key="3">
    <source>
        <dbReference type="EMBL" id="RWX47002.1"/>
    </source>
</evidence>
<dbReference type="SUPFAM" id="SSF46548">
    <property type="entry name" value="alpha-helical ferredoxin"/>
    <property type="match status" value="1"/>
</dbReference>
<dbReference type="Proteomes" id="UP000287853">
    <property type="component" value="Unassembled WGS sequence"/>
</dbReference>
<dbReference type="AlphaFoldDB" id="A0A444J1T8"/>
<name>A0A444J1T8_9BACT</name>
<dbReference type="InterPro" id="IPR009051">
    <property type="entry name" value="Helical_ferredxn"/>
</dbReference>
<dbReference type="PANTHER" id="PTHR42783">
    <property type="entry name" value="GLUTAMATE SYNTHASE [NADPH] SMALL CHAIN"/>
    <property type="match status" value="1"/>
</dbReference>
<evidence type="ECO:0000259" key="2">
    <source>
        <dbReference type="Pfam" id="PF14691"/>
    </source>
</evidence>
<sequence length="473" mass="52084">MKPAERMVIPRQNPQELDPTERIKNFKEVTAGYDEETAILEAQRCLQCKKPVCIDGCPIRNDIPGFIALLRDEKFEEAYWKVRETSTMPSVCSRVCPHEFQCEGSCLRGKKGEPVAIGMLERYLTDWMVANKKAMTKECALPNGRKVAIIGSGPAGITAAHVLAHQGYKCTIYEALPVFGGMLSVGIPHYRLPRDIIGAELAALKSCGVEIKLGVTIGKDKTLQELREDGYDSVFIGVGAHEGRKLGIEGEETTQGVLHGVDYLRRVLTGETVDIGKKVVVVGGGNVAIDVARTALRTGSDEVFILYRRTKEEMPASGSEIHHLEEEGVRVEILAAPVKILADEKNQLTGVECVRMELGEPDESGRRRPVVQEGSNFIIEADSIIPAISQKVQHEADNGTDIKLESWGTYTVNPRTLQTSVPWIFAGGDDVLGPQTAAKAIYQGKVAAESMQRFMEKKDLEEGRELSCYMVNW</sequence>
<dbReference type="GO" id="GO:0004355">
    <property type="term" value="F:glutamate synthase (NADPH) activity"/>
    <property type="evidence" value="ECO:0007669"/>
    <property type="project" value="UniProtKB-EC"/>
</dbReference>
<dbReference type="EMBL" id="MTKO01000044">
    <property type="protein sequence ID" value="RWX47002.1"/>
    <property type="molecule type" value="Genomic_DNA"/>
</dbReference>
<keyword evidence="4" id="KW-1185">Reference proteome</keyword>
<evidence type="ECO:0000313" key="4">
    <source>
        <dbReference type="Proteomes" id="UP000287853"/>
    </source>
</evidence>
<organism evidence="3 4">
    <name type="scientific">Candidatus Electrothrix aarhusensis</name>
    <dbReference type="NCBI Taxonomy" id="1859131"/>
    <lineage>
        <taxon>Bacteria</taxon>
        <taxon>Pseudomonadati</taxon>
        <taxon>Thermodesulfobacteriota</taxon>
        <taxon>Desulfobulbia</taxon>
        <taxon>Desulfobulbales</taxon>
        <taxon>Desulfobulbaceae</taxon>
        <taxon>Candidatus Electrothrix</taxon>
    </lineage>
</organism>
<dbReference type="EC" id="1.4.1.14" evidence="3"/>
<accession>A0A444J1T8</accession>
<dbReference type="GO" id="GO:0016040">
    <property type="term" value="F:glutamate synthase (NADH) activity"/>
    <property type="evidence" value="ECO:0007669"/>
    <property type="project" value="UniProtKB-EC"/>
</dbReference>
<dbReference type="GO" id="GO:0051536">
    <property type="term" value="F:iron-sulfur cluster binding"/>
    <property type="evidence" value="ECO:0007669"/>
    <property type="project" value="InterPro"/>
</dbReference>
<dbReference type="Pfam" id="PF14691">
    <property type="entry name" value="Fer4_20"/>
    <property type="match status" value="1"/>
</dbReference>
<dbReference type="Gene3D" id="3.50.50.60">
    <property type="entry name" value="FAD/NAD(P)-binding domain"/>
    <property type="match status" value="2"/>
</dbReference>
<evidence type="ECO:0000259" key="1">
    <source>
        <dbReference type="Pfam" id="PF07992"/>
    </source>
</evidence>
<dbReference type="InterPro" id="IPR028261">
    <property type="entry name" value="DPD_II"/>
</dbReference>
<dbReference type="EC" id="1.4.1.13" evidence="3"/>
<gene>
    <name evidence="3" type="ORF">H206_03104</name>
</gene>
<comment type="caution">
    <text evidence="3">The sequence shown here is derived from an EMBL/GenBank/DDBJ whole genome shotgun (WGS) entry which is preliminary data.</text>
</comment>
<keyword evidence="3" id="KW-0560">Oxidoreductase</keyword>
<dbReference type="Gene3D" id="1.10.1060.10">
    <property type="entry name" value="Alpha-helical ferredoxin"/>
    <property type="match status" value="1"/>
</dbReference>
<feature type="domain" description="Dihydroprymidine dehydrogenase" evidence="2">
    <location>
        <begin position="22"/>
        <end position="132"/>
    </location>
</feature>
<dbReference type="InterPro" id="IPR036188">
    <property type="entry name" value="FAD/NAD-bd_sf"/>
</dbReference>
<dbReference type="PRINTS" id="PR00419">
    <property type="entry name" value="ADXRDTASE"/>
</dbReference>
<proteinExistence type="predicted"/>
<dbReference type="InterPro" id="IPR023753">
    <property type="entry name" value="FAD/NAD-binding_dom"/>
</dbReference>
<dbReference type="PANTHER" id="PTHR42783:SF3">
    <property type="entry name" value="GLUTAMATE SYNTHASE [NADPH] SMALL CHAIN-RELATED"/>
    <property type="match status" value="1"/>
</dbReference>
<dbReference type="SUPFAM" id="SSF51971">
    <property type="entry name" value="Nucleotide-binding domain"/>
    <property type="match status" value="2"/>
</dbReference>
<feature type="domain" description="FAD/NAD(P)-binding" evidence="1">
    <location>
        <begin position="146"/>
        <end position="444"/>
    </location>
</feature>
<protein>
    <submittedName>
        <fullName evidence="3">Glutamate synthase (NADPH/NADH) small chain</fullName>
        <ecNumber evidence="3">1.4.1.13</ecNumber>
        <ecNumber evidence="3">1.4.1.14</ecNumber>
    </submittedName>
</protein>